<evidence type="ECO:0000256" key="2">
    <source>
        <dbReference type="ARBA" id="ARBA00022741"/>
    </source>
</evidence>
<keyword evidence="4" id="KW-0067">ATP-binding</keyword>
<evidence type="ECO:0000256" key="1">
    <source>
        <dbReference type="ARBA" id="ARBA00022679"/>
    </source>
</evidence>
<dbReference type="OrthoDB" id="4062651at2759"/>
<reference evidence="6" key="2">
    <citation type="submission" date="2021-02" db="EMBL/GenBank/DDBJ databases">
        <title>Aspergillus puulaauensis MK2 genome sequence.</title>
        <authorList>
            <person name="Futagami T."/>
            <person name="Mori K."/>
            <person name="Kadooka C."/>
            <person name="Tanaka T."/>
        </authorList>
    </citation>
    <scope>NUCLEOTIDE SEQUENCE</scope>
    <source>
        <strain evidence="6">MK2</strain>
    </source>
</reference>
<keyword evidence="2" id="KW-0547">Nucleotide-binding</keyword>
<keyword evidence="7" id="KW-1185">Reference proteome</keyword>
<dbReference type="Proteomes" id="UP000654913">
    <property type="component" value="Chromosome 6"/>
</dbReference>
<dbReference type="Gene3D" id="1.10.510.10">
    <property type="entry name" value="Transferase(Phosphotransferase) domain 1"/>
    <property type="match status" value="1"/>
</dbReference>
<keyword evidence="3" id="KW-0418">Kinase</keyword>
<dbReference type="SMART" id="SM00220">
    <property type="entry name" value="S_TKc"/>
    <property type="match status" value="1"/>
</dbReference>
<dbReference type="InterPro" id="IPR051681">
    <property type="entry name" value="Ser/Thr_Kinases-Pseudokinases"/>
</dbReference>
<dbReference type="Pfam" id="PF00069">
    <property type="entry name" value="Pkinase"/>
    <property type="match status" value="1"/>
</dbReference>
<organism evidence="6 7">
    <name type="scientific">Aspergillus puulaauensis</name>
    <dbReference type="NCBI Taxonomy" id="1220207"/>
    <lineage>
        <taxon>Eukaryota</taxon>
        <taxon>Fungi</taxon>
        <taxon>Dikarya</taxon>
        <taxon>Ascomycota</taxon>
        <taxon>Pezizomycotina</taxon>
        <taxon>Eurotiomycetes</taxon>
        <taxon>Eurotiomycetidae</taxon>
        <taxon>Eurotiales</taxon>
        <taxon>Aspergillaceae</taxon>
        <taxon>Aspergillus</taxon>
    </lineage>
</organism>
<dbReference type="AlphaFoldDB" id="A0A7R7XUR6"/>
<dbReference type="InterPro" id="IPR011009">
    <property type="entry name" value="Kinase-like_dom_sf"/>
</dbReference>
<evidence type="ECO:0000313" key="7">
    <source>
        <dbReference type="Proteomes" id="UP000654913"/>
    </source>
</evidence>
<dbReference type="EMBL" id="AP024448">
    <property type="protein sequence ID" value="BCS27253.1"/>
    <property type="molecule type" value="Genomic_DNA"/>
</dbReference>
<dbReference type="PANTHER" id="PTHR44329">
    <property type="entry name" value="SERINE/THREONINE-PROTEIN KINASE TNNI3K-RELATED"/>
    <property type="match status" value="1"/>
</dbReference>
<proteinExistence type="predicted"/>
<dbReference type="RefSeq" id="XP_041559447.1">
    <property type="nucleotide sequence ID" value="XM_041693526.1"/>
</dbReference>
<dbReference type="InterPro" id="IPR000719">
    <property type="entry name" value="Prot_kinase_dom"/>
</dbReference>
<evidence type="ECO:0000313" key="6">
    <source>
        <dbReference type="EMBL" id="BCS27253.1"/>
    </source>
</evidence>
<dbReference type="KEGG" id="apuu:APUU_60301S"/>
<feature type="domain" description="Protein kinase" evidence="5">
    <location>
        <begin position="144"/>
        <end position="396"/>
    </location>
</feature>
<dbReference type="GO" id="GO:0004674">
    <property type="term" value="F:protein serine/threonine kinase activity"/>
    <property type="evidence" value="ECO:0007669"/>
    <property type="project" value="TreeGrafter"/>
</dbReference>
<evidence type="ECO:0000259" key="5">
    <source>
        <dbReference type="PROSITE" id="PS50011"/>
    </source>
</evidence>
<protein>
    <recommendedName>
        <fullName evidence="5">Protein kinase domain-containing protein</fullName>
    </recommendedName>
</protein>
<evidence type="ECO:0000256" key="3">
    <source>
        <dbReference type="ARBA" id="ARBA00022777"/>
    </source>
</evidence>
<dbReference type="PANTHER" id="PTHR44329:SF288">
    <property type="entry name" value="MITOGEN-ACTIVATED PROTEIN KINASE KINASE KINASE 20"/>
    <property type="match status" value="1"/>
</dbReference>
<keyword evidence="1" id="KW-0808">Transferase</keyword>
<dbReference type="GO" id="GO:0005524">
    <property type="term" value="F:ATP binding"/>
    <property type="evidence" value="ECO:0007669"/>
    <property type="project" value="UniProtKB-KW"/>
</dbReference>
<accession>A0A7R7XUR6</accession>
<name>A0A7R7XUR6_9EURO</name>
<dbReference type="PROSITE" id="PS50011">
    <property type="entry name" value="PROTEIN_KINASE_DOM"/>
    <property type="match status" value="1"/>
</dbReference>
<sequence>MSKTHLELKSYSENRDFLAQGKTEPSSRSQTLIYHEKDSRWWIKVTLIGSIANLLDNDQIQQASKCQRRVLFQDLVRRINYEPLPLIANTVTELIVEGDTSATGQNSEVGLVGTSGTLEILDRSLNYRIREDPLRVVYPKAADYAFFRKINDEELTRDTEISDGVFRVYNNGTQYILKIVDCPFYKSNGFTVSKRELDNLENFYGAPNIVKPRGVVVSTNPYMTSKDSNREPIMTGILLPTYPEGSLREILSENRMAKYAWKKWPIQIGTALNCFHEANQTHMDIKPSNIAIDSEGDAEIIEISGISGITREWCSPEIRDEASPFDLSFEQRRLNDIWAYGKLLSEIGLHAKDGPFRNSLEQVAKCLMQDNCQSRMSLPTAISRLKSTRHRRCTIL</sequence>
<reference evidence="6" key="1">
    <citation type="submission" date="2021-01" db="EMBL/GenBank/DDBJ databases">
        <authorList>
            <consortium name="Aspergillus puulaauensis MK2 genome sequencing consortium"/>
            <person name="Kazuki M."/>
            <person name="Futagami T."/>
        </authorList>
    </citation>
    <scope>NUCLEOTIDE SEQUENCE</scope>
    <source>
        <strain evidence="6">MK2</strain>
    </source>
</reference>
<dbReference type="SUPFAM" id="SSF56112">
    <property type="entry name" value="Protein kinase-like (PK-like)"/>
    <property type="match status" value="1"/>
</dbReference>
<dbReference type="GeneID" id="64977258"/>
<gene>
    <name evidence="6" type="ORF">APUU_60301S</name>
</gene>
<evidence type="ECO:0000256" key="4">
    <source>
        <dbReference type="ARBA" id="ARBA00022840"/>
    </source>
</evidence>